<evidence type="ECO:0000256" key="8">
    <source>
        <dbReference type="ARBA" id="ARBA00023136"/>
    </source>
</evidence>
<evidence type="ECO:0000259" key="14">
    <source>
        <dbReference type="Pfam" id="PF22599"/>
    </source>
</evidence>
<dbReference type="InterPro" id="IPR005791">
    <property type="entry name" value="SecD"/>
</dbReference>
<dbReference type="Gene3D" id="3.30.70.3400">
    <property type="match status" value="1"/>
</dbReference>
<evidence type="ECO:0000256" key="11">
    <source>
        <dbReference type="SAM" id="MobiDB-lite"/>
    </source>
</evidence>
<comment type="caution">
    <text evidence="9">Lacks conserved residue(s) required for the propagation of feature annotation.</text>
</comment>
<evidence type="ECO:0000256" key="6">
    <source>
        <dbReference type="ARBA" id="ARBA00022989"/>
    </source>
</evidence>
<dbReference type="InterPro" id="IPR048634">
    <property type="entry name" value="SecD_SecF_C"/>
</dbReference>
<dbReference type="NCBIfam" id="NF009583">
    <property type="entry name" value="PRK13024.1-3"/>
    <property type="match status" value="1"/>
</dbReference>
<feature type="transmembrane region" description="Helical" evidence="9">
    <location>
        <begin position="328"/>
        <end position="350"/>
    </location>
</feature>
<dbReference type="Pfam" id="PF07549">
    <property type="entry name" value="Sec_GG"/>
    <property type="match status" value="2"/>
</dbReference>
<comment type="subunit">
    <text evidence="10">Forms a complex with SecD. Part of the essential Sec protein translocation apparatus which comprises SecA, SecYEG and auxiliary proteins SecDF. Other proteins may also be involved.</text>
</comment>
<feature type="transmembrane region" description="Helical" evidence="9">
    <location>
        <begin position="638"/>
        <end position="659"/>
    </location>
</feature>
<dbReference type="InterPro" id="IPR055344">
    <property type="entry name" value="SecD_SecF_C_bact"/>
</dbReference>
<dbReference type="InterPro" id="IPR054384">
    <property type="entry name" value="SecDF_P1_head"/>
</dbReference>
<dbReference type="InterPro" id="IPR022645">
    <property type="entry name" value="SecD/SecF_bac"/>
</dbReference>
<evidence type="ECO:0000256" key="5">
    <source>
        <dbReference type="ARBA" id="ARBA00022927"/>
    </source>
</evidence>
<feature type="transmembrane region" description="Helical" evidence="9">
    <location>
        <begin position="587"/>
        <end position="604"/>
    </location>
</feature>
<dbReference type="HAMAP" id="MF_01463_B">
    <property type="entry name" value="SecD_B"/>
    <property type="match status" value="1"/>
</dbReference>
<dbReference type="InterPro" id="IPR048631">
    <property type="entry name" value="SecD_1st"/>
</dbReference>
<comment type="similarity">
    <text evidence="9">Belongs to the SecD/SecF family. SecD subfamily.</text>
</comment>
<keyword evidence="2 9" id="KW-0813">Transport</keyword>
<evidence type="ECO:0000256" key="1">
    <source>
        <dbReference type="ARBA" id="ARBA00004651"/>
    </source>
</evidence>
<dbReference type="Pfam" id="PF02355">
    <property type="entry name" value="SecD_SecF_C"/>
    <property type="match status" value="2"/>
</dbReference>
<dbReference type="PANTHER" id="PTHR30081:SF1">
    <property type="entry name" value="PROTEIN TRANSLOCASE SUBUNIT SECD"/>
    <property type="match status" value="1"/>
</dbReference>
<feature type="transmembrane region" description="Helical" evidence="9">
    <location>
        <begin position="718"/>
        <end position="740"/>
    </location>
</feature>
<feature type="transmembrane region" description="Helical" evidence="9">
    <location>
        <begin position="472"/>
        <end position="491"/>
    </location>
</feature>
<protein>
    <recommendedName>
        <fullName evidence="9 10">Multifunctional fusion protein</fullName>
    </recommendedName>
    <domain>
        <recommendedName>
            <fullName evidence="9">Protein translocase subunit SecD</fullName>
        </recommendedName>
    </domain>
    <domain>
        <recommendedName>
            <fullName evidence="10">Protein-export membrane protein SecF</fullName>
        </recommendedName>
    </domain>
</protein>
<keyword evidence="4 9" id="KW-0812">Transmembrane</keyword>
<feature type="domain" description="Protein translocase subunit SecDF P1" evidence="13">
    <location>
        <begin position="58"/>
        <end position="114"/>
    </location>
</feature>
<evidence type="ECO:0000256" key="2">
    <source>
        <dbReference type="ARBA" id="ARBA00022448"/>
    </source>
</evidence>
<evidence type="ECO:0000259" key="12">
    <source>
        <dbReference type="Pfam" id="PF02355"/>
    </source>
</evidence>
<dbReference type="InterPro" id="IPR005665">
    <property type="entry name" value="SecF_bac"/>
</dbReference>
<comment type="subcellular location">
    <subcellularLocation>
        <location evidence="1 9">Cell membrane</location>
        <topology evidence="1 9">Multi-pass membrane protein</topology>
    </subcellularLocation>
</comment>
<feature type="transmembrane region" description="Helical" evidence="9">
    <location>
        <begin position="408"/>
        <end position="431"/>
    </location>
</feature>
<keyword evidence="7 9" id="KW-0811">Translocation</keyword>
<keyword evidence="8 9" id="KW-0472">Membrane</keyword>
<name>A0A849BL34_9ACTN</name>
<evidence type="ECO:0000256" key="7">
    <source>
        <dbReference type="ARBA" id="ARBA00023010"/>
    </source>
</evidence>
<dbReference type="EMBL" id="JABEMA010000001">
    <property type="protein sequence ID" value="NNH21512.1"/>
    <property type="molecule type" value="Genomic_DNA"/>
</dbReference>
<dbReference type="GO" id="GO:0065002">
    <property type="term" value="P:intracellular protein transmembrane transport"/>
    <property type="evidence" value="ECO:0007669"/>
    <property type="project" value="UniProtKB-UniRule"/>
</dbReference>
<organism evidence="15 16">
    <name type="scientific">Pseudokineococcus marinus</name>
    <dbReference type="NCBI Taxonomy" id="351215"/>
    <lineage>
        <taxon>Bacteria</taxon>
        <taxon>Bacillati</taxon>
        <taxon>Actinomycetota</taxon>
        <taxon>Actinomycetes</taxon>
        <taxon>Kineosporiales</taxon>
        <taxon>Kineosporiaceae</taxon>
        <taxon>Pseudokineococcus</taxon>
    </lineage>
</organism>
<dbReference type="RefSeq" id="WP_171201381.1">
    <property type="nucleotide sequence ID" value="NZ_BAAANP010000012.1"/>
</dbReference>
<feature type="domain" description="SecDF P1 head subdomain" evidence="14">
    <location>
        <begin position="139"/>
        <end position="258"/>
    </location>
</feature>
<feature type="transmembrane region" description="Helical" evidence="9">
    <location>
        <begin position="302"/>
        <end position="322"/>
    </location>
</feature>
<comment type="caution">
    <text evidence="15">The sequence shown here is derived from an EMBL/GenBank/DDBJ whole genome shotgun (WGS) entry which is preliminary data.</text>
</comment>
<dbReference type="NCBIfam" id="TIGR00916">
    <property type="entry name" value="2A0604s01"/>
    <property type="match status" value="1"/>
</dbReference>
<evidence type="ECO:0000256" key="9">
    <source>
        <dbReference type="HAMAP-Rule" id="MF_01463"/>
    </source>
</evidence>
<dbReference type="Gene3D" id="3.30.1360.200">
    <property type="match status" value="1"/>
</dbReference>
<feature type="domain" description="Protein export membrane protein SecD/SecF C-terminal" evidence="12">
    <location>
        <begin position="560"/>
        <end position="741"/>
    </location>
</feature>
<dbReference type="NCBIfam" id="TIGR01129">
    <property type="entry name" value="secD"/>
    <property type="match status" value="1"/>
</dbReference>
<keyword evidence="16" id="KW-1185">Reference proteome</keyword>
<dbReference type="FunFam" id="3.30.70.3400:FF:000004">
    <property type="entry name" value="Multifunctional fusion protein"/>
    <property type="match status" value="1"/>
</dbReference>
<comment type="subunit">
    <text evidence="9">Forms a complex with SecF. Part of the essential Sec protein translocation apparatus which comprises SecA, SecYEG and auxiliary proteins SecDF. Other proteins may also be involved.</text>
</comment>
<feature type="region of interest" description="Disordered" evidence="11">
    <location>
        <begin position="118"/>
        <end position="141"/>
    </location>
</feature>
<evidence type="ECO:0000313" key="16">
    <source>
        <dbReference type="Proteomes" id="UP000555552"/>
    </source>
</evidence>
<feature type="domain" description="Protein export membrane protein SecD/SecF C-terminal" evidence="12">
    <location>
        <begin position="260"/>
        <end position="429"/>
    </location>
</feature>
<accession>A0A849BL34</accession>
<dbReference type="GO" id="GO:0043952">
    <property type="term" value="P:protein transport by the Sec complex"/>
    <property type="evidence" value="ECO:0007669"/>
    <property type="project" value="UniProtKB-UniRule"/>
</dbReference>
<keyword evidence="3 9" id="KW-1003">Cell membrane</keyword>
<keyword evidence="5 9" id="KW-0653">Protein transport</keyword>
<dbReference type="HAMAP" id="MF_01464_B">
    <property type="entry name" value="SecF_B"/>
    <property type="match status" value="1"/>
</dbReference>
<proteinExistence type="inferred from homology"/>
<dbReference type="GO" id="GO:0006605">
    <property type="term" value="P:protein targeting"/>
    <property type="evidence" value="ECO:0007669"/>
    <property type="project" value="UniProtKB-UniRule"/>
</dbReference>
<dbReference type="SUPFAM" id="SSF82866">
    <property type="entry name" value="Multidrug efflux transporter AcrB transmembrane domain"/>
    <property type="match status" value="2"/>
</dbReference>
<dbReference type="Proteomes" id="UP000555552">
    <property type="component" value="Unassembled WGS sequence"/>
</dbReference>
<evidence type="ECO:0000256" key="3">
    <source>
        <dbReference type="ARBA" id="ARBA00022475"/>
    </source>
</evidence>
<evidence type="ECO:0000256" key="4">
    <source>
        <dbReference type="ARBA" id="ARBA00022692"/>
    </source>
</evidence>
<dbReference type="Gene3D" id="1.20.1640.10">
    <property type="entry name" value="Multidrug efflux transporter AcrB transmembrane domain"/>
    <property type="match status" value="2"/>
</dbReference>
<dbReference type="GO" id="GO:0005886">
    <property type="term" value="C:plasma membrane"/>
    <property type="evidence" value="ECO:0007669"/>
    <property type="project" value="UniProtKB-SubCell"/>
</dbReference>
<dbReference type="PRINTS" id="PR01755">
    <property type="entry name" value="SECFTRNLCASE"/>
</dbReference>
<keyword evidence="6 9" id="KW-1133">Transmembrane helix</keyword>
<evidence type="ECO:0000259" key="13">
    <source>
        <dbReference type="Pfam" id="PF21760"/>
    </source>
</evidence>
<reference evidence="15 16" key="1">
    <citation type="submission" date="2020-05" db="EMBL/GenBank/DDBJ databases">
        <title>MicrobeNet Type strains.</title>
        <authorList>
            <person name="Nicholson A.C."/>
        </authorList>
    </citation>
    <scope>NUCLEOTIDE SEQUENCE [LARGE SCALE GENOMIC DNA]</scope>
    <source>
        <strain evidence="15 16">JCM 14547</strain>
    </source>
</reference>
<dbReference type="AlphaFoldDB" id="A0A849BL34"/>
<dbReference type="Pfam" id="PF21760">
    <property type="entry name" value="SecD_1st"/>
    <property type="match status" value="1"/>
</dbReference>
<evidence type="ECO:0000313" key="15">
    <source>
        <dbReference type="EMBL" id="NNH21512.1"/>
    </source>
</evidence>
<dbReference type="NCBIfam" id="TIGR00966">
    <property type="entry name" value="transloc_SecF"/>
    <property type="match status" value="1"/>
</dbReference>
<feature type="transmembrane region" description="Helical" evidence="9">
    <location>
        <begin position="272"/>
        <end position="295"/>
    </location>
</feature>
<feature type="transmembrane region" description="Helical" evidence="9">
    <location>
        <begin position="380"/>
        <end position="402"/>
    </location>
</feature>
<dbReference type="InterPro" id="IPR022646">
    <property type="entry name" value="SecD/SecF_CS"/>
</dbReference>
<dbReference type="PANTHER" id="PTHR30081">
    <property type="entry name" value="PROTEIN-EXPORT MEMBRANE PROTEIN SEC"/>
    <property type="match status" value="1"/>
</dbReference>
<evidence type="ECO:0000256" key="10">
    <source>
        <dbReference type="HAMAP-Rule" id="MF_01464"/>
    </source>
</evidence>
<sequence>MNRSSLVRALMSLAALVAATAIVLTTSPTLGLDLRGGTQVVLQTRDTATVEADAEATDRVLEVLRRRVDALGVAEPTLARSGEQRIVVELPGLQEPQEAVEVIGRTAQLSFHPVLSDPAAAPDTVQGAPTPAEGAPSVDESGAPVALGPAALTGEGVEAASAGIDPQGTSGWFVGVDFGEGAQAWEALTGQAACAPLGNPARRVAIVLDEEVISSPQVNVDVACEVGIQGGSTQITGSFTQQEAQDLAALVEGGALPVPVEVIEQRTVGPTLGASAIEASMTAVALGLAATAVFITVVYRLVGLLAVIALTCYALISYAALLTLGATITLPGLAGFVLAVGMAVDANVLVYERAREEYTIGARSGRRTLRAALVHGFRKAFSAIADSNITTLLSAGLLFFLASGPVRGFGVTLGVGVVVSMFSALVMTRVLTEVALARPSIAHRPRVSGIASIGRVRSHLSSRDQDWLRRPALWLIPALAVTGALLAGVAVRGLELGVEFTGGRSIEYALQAAVPVETARDAVAGAGFPQAVVQEAGDGDVRVRLAPITDTEQQQIRDGLAGVAGQATVVSDELIGPTLGEELRRNALIALGVALAAQLAYLAVRFRWVFSAGAVAALGCNVAVVVGFFAWTGRTLDGVFLAAVLTVIGYTVNDSVVVFDRVRETWARRREESFARVCGSAVLATLPRTVNTGASTLFVLIALLVLGGDSLSDFATALILGVVAGTVSTAVVAAPVTVLAHRRWPTPPPAATITARAPTARGPLQSGAVV</sequence>
<dbReference type="InterPro" id="IPR022813">
    <property type="entry name" value="SecD/SecF_arch_bac"/>
</dbReference>
<dbReference type="GO" id="GO:0015450">
    <property type="term" value="F:protein-transporting ATPase activity"/>
    <property type="evidence" value="ECO:0007669"/>
    <property type="project" value="InterPro"/>
</dbReference>
<comment type="similarity">
    <text evidence="10">Belongs to the SecD/SecF family. SecF subfamily.</text>
</comment>
<gene>
    <name evidence="9 15" type="primary">secD</name>
    <name evidence="10" type="synonym">secF</name>
    <name evidence="15" type="ORF">HLB09_00120</name>
</gene>
<feature type="transmembrane region" description="Helical" evidence="9">
    <location>
        <begin position="680"/>
        <end position="706"/>
    </location>
</feature>
<feature type="transmembrane region" description="Helical" evidence="9">
    <location>
        <begin position="609"/>
        <end position="632"/>
    </location>
</feature>
<dbReference type="Pfam" id="PF22599">
    <property type="entry name" value="SecDF_P1_head"/>
    <property type="match status" value="1"/>
</dbReference>
<comment type="function">
    <text evidence="9">Part of the Sec protein translocase complex. Interacts with the SecYEG preprotein conducting channel. SecDF uses the proton motive force (PMF) to complete protein translocation after the ATP-dependent function of SecA.</text>
</comment>